<dbReference type="PATRIC" id="fig|1389415.4.peg.991"/>
<comment type="caution">
    <text evidence="1">The sequence shown here is derived from an EMBL/GenBank/DDBJ whole genome shotgun (WGS) entry which is preliminary data.</text>
</comment>
<accession>U7R266</accession>
<evidence type="ECO:0000313" key="1">
    <source>
        <dbReference type="EMBL" id="ERT14193.1"/>
    </source>
</evidence>
<proteinExistence type="predicted"/>
<protein>
    <submittedName>
        <fullName evidence="1">Uncharacterized protein</fullName>
    </submittedName>
</protein>
<organism evidence="1 2">
    <name type="scientific">Photorhabdus temperata J3</name>
    <dbReference type="NCBI Taxonomy" id="1389415"/>
    <lineage>
        <taxon>Bacteria</taxon>
        <taxon>Pseudomonadati</taxon>
        <taxon>Pseudomonadota</taxon>
        <taxon>Gammaproteobacteria</taxon>
        <taxon>Enterobacterales</taxon>
        <taxon>Morganellaceae</taxon>
        <taxon>Photorhabdus</taxon>
    </lineage>
</organism>
<sequence>MVLDHFSNTLSCDDRARENLKTIFEIERRMVKDFQDPEINLPILNVVATRSLTKIDNDKVSATFELLKRNRNNWQINELMTVRNIHTDHVGLVADSNINEVSNCIRGFLYQYV</sequence>
<evidence type="ECO:0000313" key="2">
    <source>
        <dbReference type="Proteomes" id="UP000017133"/>
    </source>
</evidence>
<reference evidence="1 2" key="1">
    <citation type="submission" date="2013-10" db="EMBL/GenBank/DDBJ databases">
        <title>Whole Genome Shotgun Sequence of Photorhabdus temperata J3.</title>
        <authorList>
            <person name="Park G.-S."/>
            <person name="Hong S.-J."/>
            <person name="Shin J.-H."/>
        </authorList>
    </citation>
    <scope>NUCLEOTIDE SEQUENCE [LARGE SCALE GENOMIC DNA]</scope>
    <source>
        <strain evidence="1 2">J3</strain>
    </source>
</reference>
<gene>
    <name evidence="1" type="ORF">O185_04985</name>
</gene>
<dbReference type="Proteomes" id="UP000017133">
    <property type="component" value="Unassembled WGS sequence"/>
</dbReference>
<dbReference type="AlphaFoldDB" id="U7R266"/>
<dbReference type="EMBL" id="AXDT01000037">
    <property type="protein sequence ID" value="ERT14193.1"/>
    <property type="molecule type" value="Genomic_DNA"/>
</dbReference>
<name>U7R266_PHOTE</name>
<keyword evidence="2" id="KW-1185">Reference proteome</keyword>